<keyword evidence="4" id="KW-1185">Reference proteome</keyword>
<accession>A0A0S4KNZ6</accession>
<dbReference type="OrthoDB" id="243330at2759"/>
<protein>
    <submittedName>
        <fullName evidence="3">Uncharacterized protein</fullName>
    </submittedName>
</protein>
<evidence type="ECO:0000313" key="4">
    <source>
        <dbReference type="Proteomes" id="UP000051952"/>
    </source>
</evidence>
<feature type="coiled-coil region" evidence="1">
    <location>
        <begin position="370"/>
        <end position="397"/>
    </location>
</feature>
<keyword evidence="1" id="KW-0175">Coiled coil</keyword>
<dbReference type="Proteomes" id="UP000051952">
    <property type="component" value="Unassembled WGS sequence"/>
</dbReference>
<gene>
    <name evidence="3" type="ORF">BSAL_33950</name>
</gene>
<name>A0A0S4KNZ6_BODSA</name>
<evidence type="ECO:0000256" key="2">
    <source>
        <dbReference type="SAM" id="MobiDB-lite"/>
    </source>
</evidence>
<organism evidence="3 4">
    <name type="scientific">Bodo saltans</name>
    <name type="common">Flagellated protozoan</name>
    <dbReference type="NCBI Taxonomy" id="75058"/>
    <lineage>
        <taxon>Eukaryota</taxon>
        <taxon>Discoba</taxon>
        <taxon>Euglenozoa</taxon>
        <taxon>Kinetoplastea</taxon>
        <taxon>Metakinetoplastina</taxon>
        <taxon>Eubodonida</taxon>
        <taxon>Bodonidae</taxon>
        <taxon>Bodo</taxon>
    </lineage>
</organism>
<dbReference type="EMBL" id="CYKH01001966">
    <property type="protein sequence ID" value="CUI15272.1"/>
    <property type="molecule type" value="Genomic_DNA"/>
</dbReference>
<evidence type="ECO:0000313" key="3">
    <source>
        <dbReference type="EMBL" id="CUI15272.1"/>
    </source>
</evidence>
<reference evidence="4" key="1">
    <citation type="submission" date="2015-09" db="EMBL/GenBank/DDBJ databases">
        <authorList>
            <consortium name="Pathogen Informatics"/>
        </authorList>
    </citation>
    <scope>NUCLEOTIDE SEQUENCE [LARGE SCALE GENOMIC DNA]</scope>
    <source>
        <strain evidence="4">Lake Konstanz</strain>
    </source>
</reference>
<feature type="coiled-coil region" evidence="1">
    <location>
        <begin position="274"/>
        <end position="308"/>
    </location>
</feature>
<feature type="region of interest" description="Disordered" evidence="2">
    <location>
        <begin position="406"/>
        <end position="428"/>
    </location>
</feature>
<dbReference type="OMA" id="CHISFAN"/>
<sequence>MPPKAPPIEGVEPLDPEGLKKTDFERFRNDELYFISYVLFYRDTAGSSGSAKPEQRVLALTPFALFITDLDGTMDRATRYEDISEILQQRKVNKKLFGSETHMHFVLKVPREIDWHISFDISKADASSKKFVEVMSLVWAHKMKEISQYDDEEDESNVDDGKKGKKKKFKLRFTDVDVNEDISSKVSKDAAEDYVPPEEIKRRNREQQQMLDRMEEVSGEIVTLQKQIEDARSSCSARQGELAQLEGKYGIELSELRGQKQALQQRQVAMHKQITNGEIELVKLQADVARYREQLDEERANYAALVEKRLSSAGDLLKKKELLQILSVKPGYEGAPALVQKAVTLEAKIDEAVDAWTKDMESSNKIEKFLDAINAEISRVSNQISEKNDEKQSLLEKREQAAVAATTAGGTTSVNQQQQPRNNSVSFDPLDDDLPVVPNQSVIAMPSSARSHPDPDADLFGSSTEDLPRAIINAPSGGGDLDDFLEVVSPPIAAVKSVKAPVVLDDDLF</sequence>
<proteinExistence type="predicted"/>
<feature type="compositionally biased region" description="Polar residues" evidence="2">
    <location>
        <begin position="413"/>
        <end position="426"/>
    </location>
</feature>
<evidence type="ECO:0000256" key="1">
    <source>
        <dbReference type="SAM" id="Coils"/>
    </source>
</evidence>
<dbReference type="AlphaFoldDB" id="A0A0S4KNZ6"/>
<dbReference type="VEuPathDB" id="TriTrypDB:BSAL_33950"/>